<keyword evidence="5 8" id="KW-1133">Transmembrane helix</keyword>
<dbReference type="PANTHER" id="PTHR31145:SF2">
    <property type="entry name" value="FLAVIN CARRIER PROTEIN 2"/>
    <property type="match status" value="1"/>
</dbReference>
<dbReference type="GO" id="GO:0055085">
    <property type="term" value="P:transmembrane transport"/>
    <property type="evidence" value="ECO:0007669"/>
    <property type="project" value="TreeGrafter"/>
</dbReference>
<evidence type="ECO:0000256" key="2">
    <source>
        <dbReference type="ARBA" id="ARBA00010642"/>
    </source>
</evidence>
<dbReference type="InParanoid" id="A0A1Y2BEX6"/>
<comment type="caution">
    <text evidence="11">The sequence shown here is derived from an EMBL/GenBank/DDBJ whole genome shotgun (WGS) entry which is preliminary data.</text>
</comment>
<feature type="region of interest" description="Disordered" evidence="7">
    <location>
        <begin position="641"/>
        <end position="715"/>
    </location>
</feature>
<feature type="domain" description="ML-like" evidence="10">
    <location>
        <begin position="23"/>
        <end position="163"/>
    </location>
</feature>
<dbReference type="AlphaFoldDB" id="A0A1Y2BEX6"/>
<feature type="transmembrane region" description="Helical" evidence="8">
    <location>
        <begin position="416"/>
        <end position="441"/>
    </location>
</feature>
<dbReference type="InterPro" id="IPR010308">
    <property type="entry name" value="TRP_C"/>
</dbReference>
<organism evidence="11 12">
    <name type="scientific">Naematelia encephala</name>
    <dbReference type="NCBI Taxonomy" id="71784"/>
    <lineage>
        <taxon>Eukaryota</taxon>
        <taxon>Fungi</taxon>
        <taxon>Dikarya</taxon>
        <taxon>Basidiomycota</taxon>
        <taxon>Agaricomycotina</taxon>
        <taxon>Tremellomycetes</taxon>
        <taxon>Tremellales</taxon>
        <taxon>Naemateliaceae</taxon>
        <taxon>Naematelia</taxon>
    </lineage>
</organism>
<feature type="signal peptide" evidence="9">
    <location>
        <begin position="1"/>
        <end position="20"/>
    </location>
</feature>
<gene>
    <name evidence="11" type="ORF">BCR39DRAFT_463489</name>
</gene>
<dbReference type="InterPro" id="IPR040241">
    <property type="entry name" value="TRP_Flc/Pkd2-like"/>
</dbReference>
<evidence type="ECO:0000313" key="12">
    <source>
        <dbReference type="Proteomes" id="UP000193986"/>
    </source>
</evidence>
<feature type="compositionally biased region" description="Polar residues" evidence="7">
    <location>
        <begin position="648"/>
        <end position="674"/>
    </location>
</feature>
<keyword evidence="3 8" id="KW-0812">Transmembrane</keyword>
<dbReference type="Pfam" id="PF06011">
    <property type="entry name" value="TRP"/>
    <property type="match status" value="1"/>
</dbReference>
<comment type="similarity">
    <text evidence="2">Belongs to the transient receptor potential (TRP) ion channel family.</text>
</comment>
<feature type="transmembrane region" description="Helical" evidence="8">
    <location>
        <begin position="166"/>
        <end position="187"/>
    </location>
</feature>
<evidence type="ECO:0000256" key="8">
    <source>
        <dbReference type="SAM" id="Phobius"/>
    </source>
</evidence>
<feature type="transmembrane region" description="Helical" evidence="8">
    <location>
        <begin position="199"/>
        <end position="219"/>
    </location>
</feature>
<dbReference type="SMART" id="SM01320">
    <property type="entry name" value="TRP_N"/>
    <property type="match status" value="1"/>
</dbReference>
<feature type="transmembrane region" description="Helical" evidence="8">
    <location>
        <begin position="386"/>
        <end position="410"/>
    </location>
</feature>
<dbReference type="STRING" id="71784.A0A1Y2BEX6"/>
<evidence type="ECO:0000256" key="1">
    <source>
        <dbReference type="ARBA" id="ARBA00004141"/>
    </source>
</evidence>
<dbReference type="FunCoup" id="A0A1Y2BEX6">
    <property type="interactions" value="17"/>
</dbReference>
<evidence type="ECO:0000256" key="4">
    <source>
        <dbReference type="ARBA" id="ARBA00022729"/>
    </source>
</evidence>
<protein>
    <recommendedName>
        <fullName evidence="10">ML-like domain-containing protein</fullName>
    </recommendedName>
</protein>
<dbReference type="GO" id="GO:0016020">
    <property type="term" value="C:membrane"/>
    <property type="evidence" value="ECO:0007669"/>
    <property type="project" value="UniProtKB-SubCell"/>
</dbReference>
<evidence type="ECO:0000256" key="5">
    <source>
        <dbReference type="ARBA" id="ARBA00022989"/>
    </source>
</evidence>
<keyword evidence="6 8" id="KW-0472">Membrane</keyword>
<feature type="transmembrane region" description="Helical" evidence="8">
    <location>
        <begin position="479"/>
        <end position="498"/>
    </location>
</feature>
<dbReference type="EMBL" id="MCFC01000006">
    <property type="protein sequence ID" value="ORY33393.1"/>
    <property type="molecule type" value="Genomic_DNA"/>
</dbReference>
<evidence type="ECO:0000256" key="3">
    <source>
        <dbReference type="ARBA" id="ARBA00022692"/>
    </source>
</evidence>
<evidence type="ECO:0000313" key="11">
    <source>
        <dbReference type="EMBL" id="ORY33393.1"/>
    </source>
</evidence>
<accession>A0A1Y2BEX6</accession>
<keyword evidence="12" id="KW-1185">Reference proteome</keyword>
<feature type="transmembrane region" description="Helical" evidence="8">
    <location>
        <begin position="566"/>
        <end position="592"/>
    </location>
</feature>
<feature type="transmembrane region" description="Helical" evidence="8">
    <location>
        <begin position="504"/>
        <end position="522"/>
    </location>
</feature>
<dbReference type="Pfam" id="PF14558">
    <property type="entry name" value="TRP_N"/>
    <property type="match status" value="1"/>
</dbReference>
<evidence type="ECO:0000256" key="7">
    <source>
        <dbReference type="SAM" id="MobiDB-lite"/>
    </source>
</evidence>
<dbReference type="PANTHER" id="PTHR31145">
    <property type="entry name" value="INTEGRAL MEMBRANE PROTEIN (AFU_ORTHOLOGUE AFUA_7G01610)"/>
    <property type="match status" value="1"/>
</dbReference>
<evidence type="ECO:0000259" key="10">
    <source>
        <dbReference type="SMART" id="SM01320"/>
    </source>
</evidence>
<feature type="transmembrane region" description="Helical" evidence="8">
    <location>
        <begin position="341"/>
        <end position="365"/>
    </location>
</feature>
<sequence length="715" mass="79589">MRFSRFVPLSLLALATPSTAANGKVYTDAVTYCSEARAVLVDEFSIAYYQANQSIFFTFSLAAVESNLNVSVNIYLNAYGINLVNDTLELCSYFEGVICPLPQVNFTGYGTYPIPSKYISSLPGIAYTVPNLEAYARVELIREGSGEIAACLQATLSNGKSTQHKSIAYCTAFFALLALLVGVFHTAAADSPSPAQYRWFDVLYLYQTAVATGLLHLNYPLAFSNFVNNFAWAFALFPSAKMQSSINKMRFKTGGHLDGTAYGDVQYINRKLSPYNNLIVLENTAASFNEHIARAESYSLFSRATIPSTVDQNATTALSTGLPVYVNTNGIPEANALTTTFLFFLAFCALTIVFHVLLYAVAYVFDRGGRRTLWATRLRQMWWQFCGGNALRLCLIWFLPLWILGFWQFFIGDSKLAIFFAALGLALTFIPLAIVFVLSVIKSRRLSSTAPSASPLYTSYRWFHSVGMLYRPYRQRFHLFWFAPLVLAMIARAGFISFGPDDAWAQVIGNIVVEGIVFILLLACRPHKDRKGDWLAPFLSFCRLAAFGLLIAFIPSMGVRPIPRTVIGIVEIALFGIPTVLLFLGLIWNAGYGYLWRKHTRRIEDGSELDRFYASDDDSQQTMQQADTIFVRGVDPSSVIEPVDKTYEPSTSTYQDPSIISSMPMAESSSNPTLATPVDRRYSATAYADAAEGRGQREELATPVYSEQWREQPSQ</sequence>
<comment type="subcellular location">
    <subcellularLocation>
        <location evidence="1">Membrane</location>
        <topology evidence="1">Multi-pass membrane protein</topology>
    </subcellularLocation>
</comment>
<feature type="transmembrane region" description="Helical" evidence="8">
    <location>
        <begin position="534"/>
        <end position="554"/>
    </location>
</feature>
<feature type="chain" id="PRO_5012824547" description="ML-like domain-containing protein" evidence="9">
    <location>
        <begin position="21"/>
        <end position="715"/>
    </location>
</feature>
<feature type="compositionally biased region" description="Basic and acidic residues" evidence="7">
    <location>
        <begin position="691"/>
        <end position="700"/>
    </location>
</feature>
<proteinExistence type="inferred from homology"/>
<evidence type="ECO:0000256" key="9">
    <source>
        <dbReference type="SAM" id="SignalP"/>
    </source>
</evidence>
<dbReference type="InterPro" id="IPR032800">
    <property type="entry name" value="TRP_N"/>
</dbReference>
<name>A0A1Y2BEX6_9TREE</name>
<dbReference type="GO" id="GO:0009272">
    <property type="term" value="P:fungal-type cell wall biogenesis"/>
    <property type="evidence" value="ECO:0007669"/>
    <property type="project" value="TreeGrafter"/>
</dbReference>
<keyword evidence="4 9" id="KW-0732">Signal</keyword>
<evidence type="ECO:0000256" key="6">
    <source>
        <dbReference type="ARBA" id="ARBA00023136"/>
    </source>
</evidence>
<dbReference type="Proteomes" id="UP000193986">
    <property type="component" value="Unassembled WGS sequence"/>
</dbReference>
<dbReference type="OrthoDB" id="2115177at2759"/>
<reference evidence="11 12" key="1">
    <citation type="submission" date="2016-07" db="EMBL/GenBank/DDBJ databases">
        <title>Pervasive Adenine N6-methylation of Active Genes in Fungi.</title>
        <authorList>
            <consortium name="DOE Joint Genome Institute"/>
            <person name="Mondo S.J."/>
            <person name="Dannebaum R.O."/>
            <person name="Kuo R.C."/>
            <person name="Labutti K."/>
            <person name="Haridas S."/>
            <person name="Kuo A."/>
            <person name="Salamov A."/>
            <person name="Ahrendt S.R."/>
            <person name="Lipzen A."/>
            <person name="Sullivan W."/>
            <person name="Andreopoulos W.B."/>
            <person name="Clum A."/>
            <person name="Lindquist E."/>
            <person name="Daum C."/>
            <person name="Ramamoorthy G.K."/>
            <person name="Gryganskyi A."/>
            <person name="Culley D."/>
            <person name="Magnuson J.K."/>
            <person name="James T.Y."/>
            <person name="O'Malley M.A."/>
            <person name="Stajich J.E."/>
            <person name="Spatafora J.W."/>
            <person name="Visel A."/>
            <person name="Grigoriev I.V."/>
        </authorList>
    </citation>
    <scope>NUCLEOTIDE SEQUENCE [LARGE SCALE GENOMIC DNA]</scope>
    <source>
        <strain evidence="11 12">68-887.2</strain>
    </source>
</reference>